<feature type="domain" description="Cadherin" evidence="10">
    <location>
        <begin position="435"/>
        <end position="538"/>
    </location>
</feature>
<evidence type="ECO:0000313" key="11">
    <source>
        <dbReference type="EMBL" id="EJW84112.1"/>
    </source>
</evidence>
<dbReference type="PRINTS" id="PR00205">
    <property type="entry name" value="CADHERIN"/>
</dbReference>
<feature type="domain" description="Cadherin" evidence="10">
    <location>
        <begin position="16"/>
        <end position="50"/>
    </location>
</feature>
<evidence type="ECO:0000256" key="4">
    <source>
        <dbReference type="ARBA" id="ARBA00022837"/>
    </source>
</evidence>
<sequence length="1159" mass="130798">IVTLSKAWPNHTKWNYELEISVRKTTPSDKFSICTIQITIIDVNDHEPQFSAPFYEVEVLEDTLPLTVIFKVYATDEDHENNSAISYNIEDPHKKQIFMVKESSGEILLRTKLDRETKKQHKIIVTATDHGNPPRSSSVLLIINVLDVNDNDPYFAQVEYHGYIVRGDPSDTYLVQLEAFDDDSPKFAQISYLFYYSVPSFLELNHRTGRVYLATHADLLNFGPKIEIIVGAKDNGGRLSRNNATIHIWLLNSMLQVPKFSTSNNWSIERGIHYRINTTDLLINEFTGEIRARRSFDREVEPRIGFTVYADGEWSTAMHQGTLNILDQNDNSPIFELDGTAHFVIDSQRIGIGAELFRLRCHDPDEGRNGHIVYSINSSFFSIDSETGIVQLVKFPNGFNQLQFHVMATDGGEQSRHSIIKVVVEIKEDEKLYSFPPIIALSIPENIPLGTIITTLAPKNITQRFEFQTSGVTENHPIEILPSGEVFVASKIDHEIMNYLSISVAAFNSYRNSNSVPSKHEFLLQLYIEDINDNAPQCSNKNKFIILENNIPGATVGLFNGIDDDSGPNGTLLYELIYDTKRIFSIDPHTGITSPKLHYKTSDPNITGVGFRIGSVPQFNRNYYGWRLVKSKLYEDSFVGRVVAQDLDSALNSEVRYRLQQKWMPFKINENTGDITRDGSLVPNHVYNITVIATDRGIPPLSNATFVFIHTDAEKDCIPNFTSYPNNDIRIDNSLVGQMITQIHAIACDQEVLYSLSYGHSSSIQSNLGLFWIDSTDGRIFLMKNLNGYVGEQIELIIKAETTSVFNSVTFGVMVVDERNRNSGMDTITIHVQENNSVGEICGKIETLGRDLQLLRQIPAGKAFLFQQQNLICVDVLDREQVDFYRLVVAESDGLKSRVITVQVDDENDNSPECFGTKAVLVGSESSFVPWNCLDRDAGLNGTIGYKVMESSEIVSEINDSGFIVSSFSGDPKYFSVLVYDRNTNSGFEDDKLRRTTELHYILISINPRLEAPVEFKKQYQLDRDIQLGTVFGTVTAKTGATVEYFTTSFKNEKHMNSAQWADIDRQTGQLQINQKPGDHLVSMEITLLSEGFTKTIAVGLLLLNKPSMIICNCNKINFKLTDKWIIAPSIRQITLIITLVGLEILLLKGTYWIINKYS</sequence>
<dbReference type="GO" id="GO:0005509">
    <property type="term" value="F:calcium ion binding"/>
    <property type="evidence" value="ECO:0007669"/>
    <property type="project" value="UniProtKB-UniRule"/>
</dbReference>
<evidence type="ECO:0000313" key="12">
    <source>
        <dbReference type="Proteomes" id="UP000004810"/>
    </source>
</evidence>
<evidence type="ECO:0000256" key="2">
    <source>
        <dbReference type="ARBA" id="ARBA00022692"/>
    </source>
</evidence>
<dbReference type="GO" id="GO:0007156">
    <property type="term" value="P:homophilic cell adhesion via plasma membrane adhesion molecules"/>
    <property type="evidence" value="ECO:0007669"/>
    <property type="project" value="InterPro"/>
</dbReference>
<dbReference type="AlphaFoldDB" id="J9F3S6"/>
<dbReference type="PROSITE" id="PS00232">
    <property type="entry name" value="CADHERIN_1"/>
    <property type="match status" value="2"/>
</dbReference>
<keyword evidence="5" id="KW-0130">Cell adhesion</keyword>
<dbReference type="CDD" id="cd11304">
    <property type="entry name" value="Cadherin_repeat"/>
    <property type="match status" value="9"/>
</dbReference>
<dbReference type="Proteomes" id="UP000004810">
    <property type="component" value="Unassembled WGS sequence"/>
</dbReference>
<dbReference type="FunFam" id="2.60.40.60:FF:000020">
    <property type="entry name" value="Dachsous cadherin-related 1b"/>
    <property type="match status" value="1"/>
</dbReference>
<keyword evidence="7 9" id="KW-0472">Membrane</keyword>
<reference evidence="12" key="1">
    <citation type="submission" date="2012-08" db="EMBL/GenBank/DDBJ databases">
        <title>The Genome Sequence of Wuchereria bancrofti.</title>
        <authorList>
            <person name="Nutman T.B."/>
            <person name="Fink D.L."/>
            <person name="Russ C."/>
            <person name="Young S."/>
            <person name="Zeng Q."/>
            <person name="Koehrsen M."/>
            <person name="Alvarado L."/>
            <person name="Berlin A."/>
            <person name="Chapman S.B."/>
            <person name="Chen Z."/>
            <person name="Freedman E."/>
            <person name="Gellesch M."/>
            <person name="Goldberg J."/>
            <person name="Griggs A."/>
            <person name="Gujja S."/>
            <person name="Heilman E.R."/>
            <person name="Heiman D."/>
            <person name="Hepburn T."/>
            <person name="Howarth C."/>
            <person name="Jen D."/>
            <person name="Larson L."/>
            <person name="Lewis B."/>
            <person name="Mehta T."/>
            <person name="Park D."/>
            <person name="Pearson M."/>
            <person name="Roberts A."/>
            <person name="Saif S."/>
            <person name="Shea T."/>
            <person name="Shenoy N."/>
            <person name="Sisk P."/>
            <person name="Stolte C."/>
            <person name="Sykes S."/>
            <person name="Walk T."/>
            <person name="White J."/>
            <person name="Yandava C."/>
            <person name="Haas B."/>
            <person name="Henn M.R."/>
            <person name="Nusbaum C."/>
            <person name="Birren B."/>
        </authorList>
    </citation>
    <scope>NUCLEOTIDE SEQUENCE [LARGE SCALE GENOMIC DNA]</scope>
    <source>
        <strain evidence="12">NA</strain>
    </source>
</reference>
<keyword evidence="3" id="KW-0677">Repeat</keyword>
<dbReference type="InterPro" id="IPR050971">
    <property type="entry name" value="Cadherin-domain_protein"/>
</dbReference>
<evidence type="ECO:0000256" key="8">
    <source>
        <dbReference type="PROSITE-ProRule" id="PRU00043"/>
    </source>
</evidence>
<keyword evidence="4 8" id="KW-0106">Calcium</keyword>
<organism evidence="11 12">
    <name type="scientific">Wuchereria bancrofti</name>
    <dbReference type="NCBI Taxonomy" id="6293"/>
    <lineage>
        <taxon>Eukaryota</taxon>
        <taxon>Metazoa</taxon>
        <taxon>Ecdysozoa</taxon>
        <taxon>Nematoda</taxon>
        <taxon>Chromadorea</taxon>
        <taxon>Rhabditida</taxon>
        <taxon>Spirurina</taxon>
        <taxon>Spiruromorpha</taxon>
        <taxon>Filarioidea</taxon>
        <taxon>Onchocercidae</taxon>
        <taxon>Wuchereria</taxon>
    </lineage>
</organism>
<feature type="domain" description="Cadherin" evidence="10">
    <location>
        <begin position="635"/>
        <end position="721"/>
    </location>
</feature>
<evidence type="ECO:0000256" key="6">
    <source>
        <dbReference type="ARBA" id="ARBA00022989"/>
    </source>
</evidence>
<evidence type="ECO:0000256" key="5">
    <source>
        <dbReference type="ARBA" id="ARBA00022889"/>
    </source>
</evidence>
<dbReference type="PROSITE" id="PS50268">
    <property type="entry name" value="CADHERIN_2"/>
    <property type="match status" value="8"/>
</dbReference>
<dbReference type="GO" id="GO:0005886">
    <property type="term" value="C:plasma membrane"/>
    <property type="evidence" value="ECO:0007669"/>
    <property type="project" value="InterPro"/>
</dbReference>
<evidence type="ECO:0000256" key="3">
    <source>
        <dbReference type="ARBA" id="ARBA00022737"/>
    </source>
</evidence>
<dbReference type="Pfam" id="PF00028">
    <property type="entry name" value="Cadherin"/>
    <property type="match status" value="2"/>
</dbReference>
<feature type="transmembrane region" description="Helical" evidence="9">
    <location>
        <begin position="1134"/>
        <end position="1155"/>
    </location>
</feature>
<evidence type="ECO:0000256" key="1">
    <source>
        <dbReference type="ARBA" id="ARBA00004370"/>
    </source>
</evidence>
<feature type="domain" description="Cadherin" evidence="10">
    <location>
        <begin position="353"/>
        <end position="439"/>
    </location>
</feature>
<evidence type="ECO:0000256" key="9">
    <source>
        <dbReference type="SAM" id="Phobius"/>
    </source>
</evidence>
<feature type="domain" description="Cadherin" evidence="10">
    <location>
        <begin position="156"/>
        <end position="260"/>
    </location>
</feature>
<name>J9F3S6_WUCBA</name>
<dbReference type="PANTHER" id="PTHR24025:SF23">
    <property type="entry name" value="NEURAL-CADHERIN"/>
    <property type="match status" value="1"/>
</dbReference>
<comment type="subcellular location">
    <subcellularLocation>
        <location evidence="1">Membrane</location>
    </subcellularLocation>
</comment>
<dbReference type="PANTHER" id="PTHR24025">
    <property type="entry name" value="DESMOGLEIN FAMILY MEMBER"/>
    <property type="match status" value="1"/>
</dbReference>
<protein>
    <submittedName>
        <fullName evidence="11">Cadherin domain-containing protein</fullName>
    </submittedName>
</protein>
<dbReference type="InterPro" id="IPR002126">
    <property type="entry name" value="Cadherin-like_dom"/>
</dbReference>
<dbReference type="GO" id="GO:0005911">
    <property type="term" value="C:cell-cell junction"/>
    <property type="evidence" value="ECO:0007669"/>
    <property type="project" value="TreeGrafter"/>
</dbReference>
<proteinExistence type="predicted"/>
<feature type="domain" description="Cadherin" evidence="10">
    <location>
        <begin position="274"/>
        <end position="335"/>
    </location>
</feature>
<comment type="caution">
    <text evidence="11">The sequence shown here is derived from an EMBL/GenBank/DDBJ whole genome shotgun (WGS) entry which is preliminary data.</text>
</comment>
<evidence type="ECO:0000256" key="7">
    <source>
        <dbReference type="ARBA" id="ARBA00023136"/>
    </source>
</evidence>
<dbReference type="SUPFAM" id="SSF49313">
    <property type="entry name" value="Cadherin-like"/>
    <property type="match status" value="6"/>
</dbReference>
<keyword evidence="6 9" id="KW-1133">Transmembrane helix</keyword>
<keyword evidence="2 9" id="KW-0812">Transmembrane</keyword>
<feature type="domain" description="Cadherin" evidence="10">
    <location>
        <begin position="877"/>
        <end position="914"/>
    </location>
</feature>
<dbReference type="SMART" id="SM00112">
    <property type="entry name" value="CA"/>
    <property type="match status" value="7"/>
</dbReference>
<gene>
    <name evidence="11" type="ORF">WUBG_04977</name>
</gene>
<dbReference type="InterPro" id="IPR020894">
    <property type="entry name" value="Cadherin_CS"/>
</dbReference>
<feature type="non-terminal residue" evidence="11">
    <location>
        <position position="1"/>
    </location>
</feature>
<dbReference type="InterPro" id="IPR015919">
    <property type="entry name" value="Cadherin-like_sf"/>
</dbReference>
<feature type="domain" description="Cadherin" evidence="10">
    <location>
        <begin position="51"/>
        <end position="155"/>
    </location>
</feature>
<accession>J9F3S6</accession>
<evidence type="ECO:0000259" key="10">
    <source>
        <dbReference type="PROSITE" id="PS50268"/>
    </source>
</evidence>
<dbReference type="Gene3D" id="2.60.40.60">
    <property type="entry name" value="Cadherins"/>
    <property type="match status" value="9"/>
</dbReference>
<dbReference type="GO" id="GO:0007411">
    <property type="term" value="P:axon guidance"/>
    <property type="evidence" value="ECO:0007669"/>
    <property type="project" value="UniProtKB-ARBA"/>
</dbReference>
<dbReference type="EMBL" id="ADBV01001807">
    <property type="protein sequence ID" value="EJW84112.1"/>
    <property type="molecule type" value="Genomic_DNA"/>
</dbReference>